<dbReference type="Proteomes" id="UP000728185">
    <property type="component" value="Unassembled WGS sequence"/>
</dbReference>
<feature type="compositionally biased region" description="Polar residues" evidence="1">
    <location>
        <begin position="114"/>
        <end position="124"/>
    </location>
</feature>
<feature type="compositionally biased region" description="Low complexity" evidence="1">
    <location>
        <begin position="31"/>
        <end position="41"/>
    </location>
</feature>
<evidence type="ECO:0000313" key="2">
    <source>
        <dbReference type="EMBL" id="KAA0184811.1"/>
    </source>
</evidence>
<feature type="compositionally biased region" description="Polar residues" evidence="1">
    <location>
        <begin position="57"/>
        <end position="79"/>
    </location>
</feature>
<keyword evidence="3" id="KW-1185">Reference proteome</keyword>
<dbReference type="OrthoDB" id="2160638at2759"/>
<reference evidence="2" key="1">
    <citation type="submission" date="2019-05" db="EMBL/GenBank/DDBJ databases">
        <title>Annotation for the trematode Fasciolopsis buski.</title>
        <authorList>
            <person name="Choi Y.-J."/>
        </authorList>
    </citation>
    <scope>NUCLEOTIDE SEQUENCE</scope>
    <source>
        <strain evidence="2">HT</strain>
        <tissue evidence="2">Whole worm</tissue>
    </source>
</reference>
<feature type="region of interest" description="Disordered" evidence="1">
    <location>
        <begin position="1"/>
        <end position="101"/>
    </location>
</feature>
<protein>
    <submittedName>
        <fullName evidence="2">Uncharacterized protein</fullName>
    </submittedName>
</protein>
<proteinExistence type="predicted"/>
<organism evidence="2 3">
    <name type="scientific">Fasciolopsis buskii</name>
    <dbReference type="NCBI Taxonomy" id="27845"/>
    <lineage>
        <taxon>Eukaryota</taxon>
        <taxon>Metazoa</taxon>
        <taxon>Spiralia</taxon>
        <taxon>Lophotrochozoa</taxon>
        <taxon>Platyhelminthes</taxon>
        <taxon>Trematoda</taxon>
        <taxon>Digenea</taxon>
        <taxon>Plagiorchiida</taxon>
        <taxon>Echinostomata</taxon>
        <taxon>Echinostomatoidea</taxon>
        <taxon>Fasciolidae</taxon>
        <taxon>Fasciolopsis</taxon>
    </lineage>
</organism>
<name>A0A8E0RJU7_9TREM</name>
<evidence type="ECO:0000256" key="1">
    <source>
        <dbReference type="SAM" id="MobiDB-lite"/>
    </source>
</evidence>
<feature type="compositionally biased region" description="Polar residues" evidence="1">
    <location>
        <begin position="158"/>
        <end position="172"/>
    </location>
</feature>
<sequence>YQQNANDHIPKNGYNDESEFDGLKDDDSQLSSSPSISAPISGLQNNGAGGADFIDPMQQTIPNGPEQNPTVNSPSNKKSAASGLRANDLQPSPSPREPGNNVIFLLFYSPRSMGSSKALSTGSSRMDGAEHRRITPRSIPEVSVLGDSSEPHSADRSGATTPAHQLSLQSPGPNDVFTNRGELRSNSPSVIRLYTRFKKSTPSLEQDSDVDGEEGEISELVKELEYSGEEDTIDKTIDSDESLCLDHVEDVIMSRKPVSPSA</sequence>
<dbReference type="AlphaFoldDB" id="A0A8E0RJU7"/>
<evidence type="ECO:0000313" key="3">
    <source>
        <dbReference type="Proteomes" id="UP000728185"/>
    </source>
</evidence>
<accession>A0A8E0RJU7</accession>
<dbReference type="EMBL" id="LUCM01010887">
    <property type="protein sequence ID" value="KAA0184811.1"/>
    <property type="molecule type" value="Genomic_DNA"/>
</dbReference>
<feature type="non-terminal residue" evidence="2">
    <location>
        <position position="1"/>
    </location>
</feature>
<gene>
    <name evidence="2" type="ORF">FBUS_08444</name>
</gene>
<comment type="caution">
    <text evidence="2">The sequence shown here is derived from an EMBL/GenBank/DDBJ whole genome shotgun (WGS) entry which is preliminary data.</text>
</comment>
<feature type="region of interest" description="Disordered" evidence="1">
    <location>
        <begin position="114"/>
        <end position="182"/>
    </location>
</feature>